<protein>
    <submittedName>
        <fullName evidence="2">ATP-dependent DNA helicase RecG</fullName>
        <ecNumber evidence="2">3.6.4.12</ecNumber>
    </submittedName>
</protein>
<dbReference type="SUPFAM" id="SSF46785">
    <property type="entry name" value="Winged helix' DNA-binding domain"/>
    <property type="match status" value="1"/>
</dbReference>
<dbReference type="RefSeq" id="WP_182619082.1">
    <property type="nucleotide sequence ID" value="NZ_BAAATF010000004.1"/>
</dbReference>
<dbReference type="InterPro" id="IPR038475">
    <property type="entry name" value="RecG_C_sf"/>
</dbReference>
<dbReference type="Pfam" id="PF04326">
    <property type="entry name" value="SLFN_AlbA_2"/>
    <property type="match status" value="1"/>
</dbReference>
<dbReference type="EC" id="3.6.4.12" evidence="2"/>
<dbReference type="Gene3D" id="3.30.565.60">
    <property type="match status" value="1"/>
</dbReference>
<evidence type="ECO:0000313" key="2">
    <source>
        <dbReference type="EMBL" id="MBA8809883.1"/>
    </source>
</evidence>
<gene>
    <name evidence="2" type="ORF">FHX71_003859</name>
</gene>
<dbReference type="PANTHER" id="PTHR30595">
    <property type="entry name" value="GLPR-RELATED TRANSCRIPTIONAL REPRESSOR"/>
    <property type="match status" value="1"/>
</dbReference>
<dbReference type="AlphaFoldDB" id="A0A7W3JBP9"/>
<sequence length="571" mass="62025">MVEQRCLDLKEEAGRRGPGGVVLPGQAHNEAAAKALAGECACMANTPGGGALLVGVADDSTLIGTQLDAEWLRARIFELTQRQITVEARDVAVRGTRLLALRVVEAIEPVRWKGRITWRVADRCVEIDAATWHDRRSRGLLVDWSAQPSTVLTRAVRPQAVEIVRDFLRESVDPGANDLAEAPTPDLLRRLNAVTGDGFLTNAGYLVFVGRGAPAIDYIRREQAGADSTDRVRRAGVSLIEELQTVFSTARPHNPVVHVSQGLAVGQTRRIPERSFREVVVNGVAHRQWGVDDPTVVEHLGNSLKVTSPGAFFGGVTSENIINHPSRSRNTALTELLAAMRVAEREGIGVDRMVTDMLRLGYPRPDIRETPSPAVVATLIAETVDEGWMAWLNAFSDPGTARDLRRLMALDLLTRQGWIDLTGLAASLQVSEGEAQPVVDGLLHLTVEGTAVIVVVEGTPDGAPAAWALTSGARDVLDSTYGSLPPRRARLSRETVALGYARARGRISSTELGSLLETRPTNVRRVFQRLEEQELIEPSRPNRRGAGFYYVPTTRALGAWPDSPPGRAEVS</sequence>
<dbReference type="Gene3D" id="3.30.950.30">
    <property type="entry name" value="Schlafen, AAA domain"/>
    <property type="match status" value="1"/>
</dbReference>
<evidence type="ECO:0000313" key="3">
    <source>
        <dbReference type="Proteomes" id="UP000540568"/>
    </source>
</evidence>
<dbReference type="EMBL" id="JACGWV010000002">
    <property type="protein sequence ID" value="MBA8809883.1"/>
    <property type="molecule type" value="Genomic_DNA"/>
</dbReference>
<dbReference type="InterPro" id="IPR038461">
    <property type="entry name" value="Schlafen_AlbA_2_dom_sf"/>
</dbReference>
<keyword evidence="2" id="KW-0067">ATP-binding</keyword>
<comment type="caution">
    <text evidence="2">The sequence shown here is derived from an EMBL/GenBank/DDBJ whole genome shotgun (WGS) entry which is preliminary data.</text>
</comment>
<dbReference type="GO" id="GO:0003678">
    <property type="term" value="F:DNA helicase activity"/>
    <property type="evidence" value="ECO:0007669"/>
    <property type="project" value="UniProtKB-EC"/>
</dbReference>
<name>A0A7W3JBP9_9MICO</name>
<keyword evidence="2" id="KW-0547">Nucleotide-binding</keyword>
<evidence type="ECO:0000259" key="1">
    <source>
        <dbReference type="Pfam" id="PF04326"/>
    </source>
</evidence>
<dbReference type="Gene3D" id="6.10.10.130">
    <property type="match status" value="1"/>
</dbReference>
<dbReference type="Pfam" id="PF13749">
    <property type="entry name" value="HATPase_c_4"/>
    <property type="match status" value="1"/>
</dbReference>
<dbReference type="Proteomes" id="UP000540568">
    <property type="component" value="Unassembled WGS sequence"/>
</dbReference>
<accession>A0A7W3JBP9</accession>
<keyword evidence="3" id="KW-1185">Reference proteome</keyword>
<proteinExistence type="predicted"/>
<dbReference type="PANTHER" id="PTHR30595:SF6">
    <property type="entry name" value="SCHLAFEN ALBA-2 DOMAIN-CONTAINING PROTEIN"/>
    <property type="match status" value="1"/>
</dbReference>
<dbReference type="InterPro" id="IPR036390">
    <property type="entry name" value="WH_DNA-bd_sf"/>
</dbReference>
<reference evidence="2 3" key="1">
    <citation type="submission" date="2020-07" db="EMBL/GenBank/DDBJ databases">
        <title>Sequencing the genomes of 1000 actinobacteria strains.</title>
        <authorList>
            <person name="Klenk H.-P."/>
        </authorList>
    </citation>
    <scope>NUCLEOTIDE SEQUENCE [LARGE SCALE GENOMIC DNA]</scope>
    <source>
        <strain evidence="2 3">DSM 44121</strain>
    </source>
</reference>
<feature type="domain" description="Schlafen AlbA-2" evidence="1">
    <location>
        <begin position="34"/>
        <end position="127"/>
    </location>
</feature>
<keyword evidence="2" id="KW-0378">Hydrolase</keyword>
<organism evidence="2 3">
    <name type="scientific">Promicromonospora sukumoe</name>
    <dbReference type="NCBI Taxonomy" id="88382"/>
    <lineage>
        <taxon>Bacteria</taxon>
        <taxon>Bacillati</taxon>
        <taxon>Actinomycetota</taxon>
        <taxon>Actinomycetes</taxon>
        <taxon>Micrococcales</taxon>
        <taxon>Promicromonosporaceae</taxon>
        <taxon>Promicromonospora</taxon>
    </lineage>
</organism>
<dbReference type="InterPro" id="IPR007421">
    <property type="entry name" value="Schlafen_AlbA_2_dom"/>
</dbReference>
<keyword evidence="2" id="KW-0347">Helicase</keyword>
<dbReference type="GO" id="GO:0016787">
    <property type="term" value="F:hydrolase activity"/>
    <property type="evidence" value="ECO:0007669"/>
    <property type="project" value="UniProtKB-KW"/>
</dbReference>